<reference evidence="1 2" key="1">
    <citation type="submission" date="2018-01" db="EMBL/GenBank/DDBJ databases">
        <title>Genome sequence of the PGP bacterium Paenibacillus illinoisensis E3.</title>
        <authorList>
            <person name="Rolli E."/>
            <person name="Marasco R."/>
            <person name="Bessem C."/>
            <person name="Michoud G."/>
            <person name="Gaiarsa S."/>
            <person name="Borin S."/>
            <person name="Daffonchio D."/>
        </authorList>
    </citation>
    <scope>NUCLEOTIDE SEQUENCE [LARGE SCALE GENOMIC DNA]</scope>
    <source>
        <strain evidence="1 2">E3</strain>
    </source>
</reference>
<gene>
    <name evidence="1" type="ORF">PIL02S_06893</name>
</gene>
<proteinExistence type="predicted"/>
<accession>A0A2W0C582</accession>
<dbReference type="Proteomes" id="UP000247459">
    <property type="component" value="Unassembled WGS sequence"/>
</dbReference>
<sequence length="84" mass="9898">MLEAVRSRPAGTWQRSIHNYFLLGVKSSASFVDALLFFVCESRAYKKLDIFRGHVTIVDTDTGIEISFWWISPRFVEFFRRLHQ</sequence>
<evidence type="ECO:0000313" key="2">
    <source>
        <dbReference type="Proteomes" id="UP000247459"/>
    </source>
</evidence>
<dbReference type="AlphaFoldDB" id="A0A2W0C582"/>
<dbReference type="EMBL" id="PRLG01000039">
    <property type="protein sequence ID" value="PYY25299.1"/>
    <property type="molecule type" value="Genomic_DNA"/>
</dbReference>
<name>A0A2W0C582_9BACL</name>
<organism evidence="1 2">
    <name type="scientific">Paenibacillus illinoisensis</name>
    <dbReference type="NCBI Taxonomy" id="59845"/>
    <lineage>
        <taxon>Bacteria</taxon>
        <taxon>Bacillati</taxon>
        <taxon>Bacillota</taxon>
        <taxon>Bacilli</taxon>
        <taxon>Bacillales</taxon>
        <taxon>Paenibacillaceae</taxon>
        <taxon>Paenibacillus</taxon>
    </lineage>
</organism>
<comment type="caution">
    <text evidence="1">The sequence shown here is derived from an EMBL/GenBank/DDBJ whole genome shotgun (WGS) entry which is preliminary data.</text>
</comment>
<protein>
    <submittedName>
        <fullName evidence="1">Uncharacterized protein</fullName>
    </submittedName>
</protein>
<evidence type="ECO:0000313" key="1">
    <source>
        <dbReference type="EMBL" id="PYY25299.1"/>
    </source>
</evidence>